<reference evidence="1 2" key="1">
    <citation type="submission" date="2020-02" db="EMBL/GenBank/DDBJ databases">
        <authorList>
            <person name="Ma Q."/>
            <person name="Huang Y."/>
            <person name="Song X."/>
            <person name="Pei D."/>
        </authorList>
    </citation>
    <scope>NUCLEOTIDE SEQUENCE [LARGE SCALE GENOMIC DNA]</scope>
    <source>
        <strain evidence="1">Sxm20200214</strain>
        <tissue evidence="1">Leaf</tissue>
    </source>
</reference>
<dbReference type="Proteomes" id="UP000886595">
    <property type="component" value="Unassembled WGS sequence"/>
</dbReference>
<keyword evidence="2" id="KW-1185">Reference proteome</keyword>
<dbReference type="EMBL" id="JAAMPC010000016">
    <property type="protein sequence ID" value="KAG2250209.1"/>
    <property type="molecule type" value="Genomic_DNA"/>
</dbReference>
<protein>
    <submittedName>
        <fullName evidence="1">Uncharacterized protein</fullName>
    </submittedName>
</protein>
<dbReference type="AlphaFoldDB" id="A0A8X7PIH2"/>
<name>A0A8X7PIH2_BRACI</name>
<evidence type="ECO:0000313" key="2">
    <source>
        <dbReference type="Proteomes" id="UP000886595"/>
    </source>
</evidence>
<organism evidence="1 2">
    <name type="scientific">Brassica carinata</name>
    <name type="common">Ethiopian mustard</name>
    <name type="synonym">Abyssinian cabbage</name>
    <dbReference type="NCBI Taxonomy" id="52824"/>
    <lineage>
        <taxon>Eukaryota</taxon>
        <taxon>Viridiplantae</taxon>
        <taxon>Streptophyta</taxon>
        <taxon>Embryophyta</taxon>
        <taxon>Tracheophyta</taxon>
        <taxon>Spermatophyta</taxon>
        <taxon>Magnoliopsida</taxon>
        <taxon>eudicotyledons</taxon>
        <taxon>Gunneridae</taxon>
        <taxon>Pentapetalae</taxon>
        <taxon>rosids</taxon>
        <taxon>malvids</taxon>
        <taxon>Brassicales</taxon>
        <taxon>Brassicaceae</taxon>
        <taxon>Brassiceae</taxon>
        <taxon>Brassica</taxon>
    </lineage>
</organism>
<gene>
    <name evidence="1" type="ORF">Bca52824_080345</name>
</gene>
<proteinExistence type="predicted"/>
<comment type="caution">
    <text evidence="1">The sequence shown here is derived from an EMBL/GenBank/DDBJ whole genome shotgun (WGS) entry which is preliminary data.</text>
</comment>
<accession>A0A8X7PIH2</accession>
<sequence>MDGLMSYRCFGRARSLRSDRAWLMFGRYAATKRDERSNLSVAGLGSTITSPFSAHETAFLHTSALKAVHAIESGVRPSPFPPDHLSVFPGHRGSLGHDHP</sequence>
<evidence type="ECO:0000313" key="1">
    <source>
        <dbReference type="EMBL" id="KAG2250209.1"/>
    </source>
</evidence>
<dbReference type="OrthoDB" id="10438982at2759"/>